<dbReference type="Proteomes" id="UP001054945">
    <property type="component" value="Unassembled WGS sequence"/>
</dbReference>
<accession>A0AAV4SIQ4</accession>
<dbReference type="AlphaFoldDB" id="A0AAV4SIQ4"/>
<keyword evidence="3" id="KW-1185">Reference proteome</keyword>
<reference evidence="2 3" key="1">
    <citation type="submission" date="2021-06" db="EMBL/GenBank/DDBJ databases">
        <title>Caerostris extrusa draft genome.</title>
        <authorList>
            <person name="Kono N."/>
            <person name="Arakawa K."/>
        </authorList>
    </citation>
    <scope>NUCLEOTIDE SEQUENCE [LARGE SCALE GENOMIC DNA]</scope>
</reference>
<feature type="region of interest" description="Disordered" evidence="1">
    <location>
        <begin position="1"/>
        <end position="26"/>
    </location>
</feature>
<feature type="region of interest" description="Disordered" evidence="1">
    <location>
        <begin position="151"/>
        <end position="174"/>
    </location>
</feature>
<organism evidence="2 3">
    <name type="scientific">Caerostris extrusa</name>
    <name type="common">Bark spider</name>
    <name type="synonym">Caerostris bankana</name>
    <dbReference type="NCBI Taxonomy" id="172846"/>
    <lineage>
        <taxon>Eukaryota</taxon>
        <taxon>Metazoa</taxon>
        <taxon>Ecdysozoa</taxon>
        <taxon>Arthropoda</taxon>
        <taxon>Chelicerata</taxon>
        <taxon>Arachnida</taxon>
        <taxon>Araneae</taxon>
        <taxon>Araneomorphae</taxon>
        <taxon>Entelegynae</taxon>
        <taxon>Araneoidea</taxon>
        <taxon>Araneidae</taxon>
        <taxon>Caerostris</taxon>
    </lineage>
</organism>
<evidence type="ECO:0000313" key="3">
    <source>
        <dbReference type="Proteomes" id="UP001054945"/>
    </source>
</evidence>
<comment type="caution">
    <text evidence="2">The sequence shown here is derived from an EMBL/GenBank/DDBJ whole genome shotgun (WGS) entry which is preliminary data.</text>
</comment>
<protein>
    <submittedName>
        <fullName evidence="2">Uncharacterized protein</fullName>
    </submittedName>
</protein>
<feature type="compositionally biased region" description="Polar residues" evidence="1">
    <location>
        <begin position="9"/>
        <end position="24"/>
    </location>
</feature>
<name>A0AAV4SIQ4_CAEEX</name>
<feature type="compositionally biased region" description="Polar residues" evidence="1">
    <location>
        <begin position="155"/>
        <end position="171"/>
    </location>
</feature>
<sequence length="330" mass="36563">MFTEKSSPRPLSQKDSNMRQSPGASSPPDFLCVNACMRNTFRGLHTTTQTHILLSETDDTSSNKEAVTDGKCIKVCPHVSVAFVCSDGKVDRRSNPSLPPDPLFIHPLPRRGVGGVCPPFLYEGPPPEGVEVTEPGYAEGTGHAHCNFDEPWEQGTASPATMQRPTSSLPSNKPKYLHHPFSLSPGCLMKIKTKDNVDGSGGASGHLSHNAQVQKANHGQQLFLVVCSFDLFSVKQRPTPSLPSNKPKYPHHPFLSLSRFPNENKNKGQCRRIRVKRVKEKRVQSKKKKKKIVGNGSFWDTIITSLGVQTRRMRPAFRFTINKAFRGKRA</sequence>
<dbReference type="EMBL" id="BPLR01009712">
    <property type="protein sequence ID" value="GIY33975.1"/>
    <property type="molecule type" value="Genomic_DNA"/>
</dbReference>
<evidence type="ECO:0000256" key="1">
    <source>
        <dbReference type="SAM" id="MobiDB-lite"/>
    </source>
</evidence>
<evidence type="ECO:0000313" key="2">
    <source>
        <dbReference type="EMBL" id="GIY33975.1"/>
    </source>
</evidence>
<gene>
    <name evidence="2" type="ORF">CEXT_615861</name>
</gene>
<proteinExistence type="predicted"/>